<keyword evidence="10 13" id="KW-0067">ATP-binding</keyword>
<dbReference type="SUPFAM" id="SSF55060">
    <property type="entry name" value="GHMP Kinase, C-terminal domain"/>
    <property type="match status" value="1"/>
</dbReference>
<evidence type="ECO:0000313" key="17">
    <source>
        <dbReference type="Proteomes" id="UP001500221"/>
    </source>
</evidence>
<dbReference type="GO" id="GO:0016301">
    <property type="term" value="F:kinase activity"/>
    <property type="evidence" value="ECO:0007669"/>
    <property type="project" value="UniProtKB-KW"/>
</dbReference>
<dbReference type="NCBIfam" id="TIGR00191">
    <property type="entry name" value="thrB"/>
    <property type="match status" value="1"/>
</dbReference>
<evidence type="ECO:0000256" key="4">
    <source>
        <dbReference type="ARBA" id="ARBA00017858"/>
    </source>
</evidence>
<comment type="subcellular location">
    <subcellularLocation>
        <location evidence="13">Cytoplasm</location>
    </subcellularLocation>
</comment>
<reference evidence="17" key="1">
    <citation type="journal article" date="2019" name="Int. J. Syst. Evol. Microbiol.">
        <title>The Global Catalogue of Microorganisms (GCM) 10K type strain sequencing project: providing services to taxonomists for standard genome sequencing and annotation.</title>
        <authorList>
            <consortium name="The Broad Institute Genomics Platform"/>
            <consortium name="The Broad Institute Genome Sequencing Center for Infectious Disease"/>
            <person name="Wu L."/>
            <person name="Ma J."/>
        </authorList>
    </citation>
    <scope>NUCLEOTIDE SEQUENCE [LARGE SCALE GENOMIC DNA]</scope>
    <source>
        <strain evidence="17">JCM 18459</strain>
    </source>
</reference>
<dbReference type="Gene3D" id="3.30.70.890">
    <property type="entry name" value="GHMP kinase, C-terminal domain"/>
    <property type="match status" value="1"/>
</dbReference>
<feature type="binding site" evidence="13">
    <location>
        <begin position="92"/>
        <end position="102"/>
    </location>
    <ligand>
        <name>ATP</name>
        <dbReference type="ChEBI" id="CHEBI:30616"/>
    </ligand>
</feature>
<dbReference type="PANTHER" id="PTHR20861">
    <property type="entry name" value="HOMOSERINE/4-DIPHOSPHOCYTIDYL-2-C-METHYL-D-ERYTHRITOL KINASE"/>
    <property type="match status" value="1"/>
</dbReference>
<evidence type="ECO:0000256" key="3">
    <source>
        <dbReference type="ARBA" id="ARBA00012078"/>
    </source>
</evidence>
<dbReference type="RefSeq" id="WP_345458551.1">
    <property type="nucleotide sequence ID" value="NZ_BAABKG010000003.1"/>
</dbReference>
<protein>
    <recommendedName>
        <fullName evidence="4 13">Homoserine kinase</fullName>
        <shortName evidence="13">HK</shortName>
        <shortName evidence="13">HSK</shortName>
        <ecNumber evidence="3 13">2.7.1.39</ecNumber>
    </recommendedName>
</protein>
<dbReference type="Pfam" id="PF08544">
    <property type="entry name" value="GHMP_kinases_C"/>
    <property type="match status" value="1"/>
</dbReference>
<keyword evidence="8 13" id="KW-0547">Nucleotide-binding</keyword>
<dbReference type="InterPro" id="IPR000870">
    <property type="entry name" value="Homoserine_kinase"/>
</dbReference>
<dbReference type="EMBL" id="BAABKG010000003">
    <property type="protein sequence ID" value="GAA5148957.1"/>
    <property type="molecule type" value="Genomic_DNA"/>
</dbReference>
<comment type="catalytic activity">
    <reaction evidence="11 13">
        <text>L-homoserine + ATP = O-phospho-L-homoserine + ADP + H(+)</text>
        <dbReference type="Rhea" id="RHEA:13985"/>
        <dbReference type="ChEBI" id="CHEBI:15378"/>
        <dbReference type="ChEBI" id="CHEBI:30616"/>
        <dbReference type="ChEBI" id="CHEBI:57476"/>
        <dbReference type="ChEBI" id="CHEBI:57590"/>
        <dbReference type="ChEBI" id="CHEBI:456216"/>
        <dbReference type="EC" id="2.7.1.39"/>
    </reaction>
</comment>
<evidence type="ECO:0000256" key="13">
    <source>
        <dbReference type="HAMAP-Rule" id="MF_00384"/>
    </source>
</evidence>
<evidence type="ECO:0000256" key="2">
    <source>
        <dbReference type="ARBA" id="ARBA00007370"/>
    </source>
</evidence>
<comment type="caution">
    <text evidence="16">The sequence shown here is derived from an EMBL/GenBank/DDBJ whole genome shotgun (WGS) entry which is preliminary data.</text>
</comment>
<evidence type="ECO:0000256" key="7">
    <source>
        <dbReference type="ARBA" id="ARBA00022697"/>
    </source>
</evidence>
<evidence type="ECO:0000256" key="10">
    <source>
        <dbReference type="ARBA" id="ARBA00022840"/>
    </source>
</evidence>
<keyword evidence="7 13" id="KW-0791">Threonine biosynthesis</keyword>
<comment type="function">
    <text evidence="12 13">Catalyzes the ATP-dependent phosphorylation of L-homoserine to L-homoserine phosphate.</text>
</comment>
<dbReference type="InterPro" id="IPR006204">
    <property type="entry name" value="GHMP_kinase_N_dom"/>
</dbReference>
<evidence type="ECO:0000259" key="15">
    <source>
        <dbReference type="Pfam" id="PF08544"/>
    </source>
</evidence>
<dbReference type="InterPro" id="IPR020568">
    <property type="entry name" value="Ribosomal_Su5_D2-typ_SF"/>
</dbReference>
<keyword evidence="6 13" id="KW-0808">Transferase</keyword>
<dbReference type="Gene3D" id="3.30.230.10">
    <property type="match status" value="1"/>
</dbReference>
<keyword evidence="9 13" id="KW-0418">Kinase</keyword>
<evidence type="ECO:0000259" key="14">
    <source>
        <dbReference type="Pfam" id="PF00288"/>
    </source>
</evidence>
<comment type="similarity">
    <text evidence="2 13">Belongs to the GHMP kinase family. Homoserine kinase subfamily.</text>
</comment>
<feature type="domain" description="GHMP kinase N-terminal" evidence="14">
    <location>
        <begin position="64"/>
        <end position="148"/>
    </location>
</feature>
<proteinExistence type="inferred from homology"/>
<evidence type="ECO:0000256" key="8">
    <source>
        <dbReference type="ARBA" id="ARBA00022741"/>
    </source>
</evidence>
<dbReference type="InterPro" id="IPR036554">
    <property type="entry name" value="GHMP_kinase_C_sf"/>
</dbReference>
<evidence type="ECO:0000313" key="16">
    <source>
        <dbReference type="EMBL" id="GAA5148957.1"/>
    </source>
</evidence>
<dbReference type="PRINTS" id="PR00958">
    <property type="entry name" value="HOMSERKINASE"/>
</dbReference>
<gene>
    <name evidence="13 16" type="primary">thrB</name>
    <name evidence="16" type="ORF">GCM10023340_23540</name>
</gene>
<feature type="domain" description="GHMP kinase C-terminal" evidence="15">
    <location>
        <begin position="225"/>
        <end position="268"/>
    </location>
</feature>
<evidence type="ECO:0000256" key="1">
    <source>
        <dbReference type="ARBA" id="ARBA00005015"/>
    </source>
</evidence>
<evidence type="ECO:0000256" key="6">
    <source>
        <dbReference type="ARBA" id="ARBA00022679"/>
    </source>
</evidence>
<evidence type="ECO:0000256" key="12">
    <source>
        <dbReference type="ARBA" id="ARBA00049954"/>
    </source>
</evidence>
<dbReference type="PIRSF" id="PIRSF000676">
    <property type="entry name" value="Homoser_kin"/>
    <property type="match status" value="1"/>
</dbReference>
<name>A0ABP9PMD4_9ACTN</name>
<comment type="pathway">
    <text evidence="1 13">Amino-acid biosynthesis; L-threonine biosynthesis; L-threonine from L-aspartate: step 4/5.</text>
</comment>
<dbReference type="EC" id="2.7.1.39" evidence="3 13"/>
<dbReference type="InterPro" id="IPR013750">
    <property type="entry name" value="GHMP_kinase_C_dom"/>
</dbReference>
<dbReference type="SUPFAM" id="SSF54211">
    <property type="entry name" value="Ribosomal protein S5 domain 2-like"/>
    <property type="match status" value="1"/>
</dbReference>
<dbReference type="HAMAP" id="MF_00384">
    <property type="entry name" value="Homoser_kinase"/>
    <property type="match status" value="1"/>
</dbReference>
<dbReference type="InterPro" id="IPR006203">
    <property type="entry name" value="GHMP_knse_ATP-bd_CS"/>
</dbReference>
<organism evidence="16 17">
    <name type="scientific">Nocardioides marinquilinus</name>
    <dbReference type="NCBI Taxonomy" id="1210400"/>
    <lineage>
        <taxon>Bacteria</taxon>
        <taxon>Bacillati</taxon>
        <taxon>Actinomycetota</taxon>
        <taxon>Actinomycetes</taxon>
        <taxon>Propionibacteriales</taxon>
        <taxon>Nocardioidaceae</taxon>
        <taxon>Nocardioides</taxon>
    </lineage>
</organism>
<evidence type="ECO:0000256" key="9">
    <source>
        <dbReference type="ARBA" id="ARBA00022777"/>
    </source>
</evidence>
<evidence type="ECO:0000256" key="11">
    <source>
        <dbReference type="ARBA" id="ARBA00049375"/>
    </source>
</evidence>
<dbReference type="PANTHER" id="PTHR20861:SF1">
    <property type="entry name" value="HOMOSERINE KINASE"/>
    <property type="match status" value="1"/>
</dbReference>
<dbReference type="PROSITE" id="PS00627">
    <property type="entry name" value="GHMP_KINASES_ATP"/>
    <property type="match status" value="1"/>
</dbReference>
<keyword evidence="17" id="KW-1185">Reference proteome</keyword>
<keyword evidence="13" id="KW-0963">Cytoplasm</keyword>
<dbReference type="InterPro" id="IPR014721">
    <property type="entry name" value="Ribsml_uS5_D2-typ_fold_subgr"/>
</dbReference>
<dbReference type="Proteomes" id="UP001500221">
    <property type="component" value="Unassembled WGS sequence"/>
</dbReference>
<dbReference type="Pfam" id="PF00288">
    <property type="entry name" value="GHMP_kinases_N"/>
    <property type="match status" value="1"/>
</dbReference>
<accession>A0ABP9PMD4</accession>
<keyword evidence="5 13" id="KW-0028">Amino-acid biosynthesis</keyword>
<sequence>MGLTRDAVRVRVPATSANLGPGFDTLGLALGLHDELAAQVRVDGLEVEVEGQGAGDVPRDGRHLVVRAMQATFERLGERPAGLWLRCRNVVPHARGLGSSSAAIVGGVVLARALVDDGAARLDDAAALDLAATLEGHPDNVAPALLGGLTVAGHGADGFWATRAPLDDRVAAVAFVPPTGVSTEAARGLLPVQVPHADAAANAARAALLVVALGGATEHLLRATDDLLHQGYREPAMPESLALVRGLRADGVAAVVSGAGPTVLALTDGTDGTATGLLDRCPDGWTAVRLDVDHDGAVVLSGP</sequence>
<evidence type="ECO:0000256" key="5">
    <source>
        <dbReference type="ARBA" id="ARBA00022605"/>
    </source>
</evidence>